<dbReference type="FunFam" id="3.30.70.330:FF:000286">
    <property type="entry name" value="Putative pre-mRNA branch site protein p14"/>
    <property type="match status" value="1"/>
</dbReference>
<dbReference type="GO" id="GO:0005634">
    <property type="term" value="C:nucleus"/>
    <property type="evidence" value="ECO:0007669"/>
    <property type="project" value="UniProtKB-SubCell"/>
</dbReference>
<evidence type="ECO:0000256" key="6">
    <source>
        <dbReference type="PROSITE-ProRule" id="PRU00176"/>
    </source>
</evidence>
<dbReference type="PROSITE" id="PS50102">
    <property type="entry name" value="RRM"/>
    <property type="match status" value="1"/>
</dbReference>
<gene>
    <name evidence="8" type="ORF">I316_03887</name>
</gene>
<keyword evidence="9" id="KW-1185">Reference proteome</keyword>
<evidence type="ECO:0000256" key="3">
    <source>
        <dbReference type="ARBA" id="ARBA00022884"/>
    </source>
</evidence>
<evidence type="ECO:0000256" key="4">
    <source>
        <dbReference type="ARBA" id="ARBA00023187"/>
    </source>
</evidence>
<dbReference type="InterPro" id="IPR050441">
    <property type="entry name" value="RBM"/>
</dbReference>
<dbReference type="Proteomes" id="UP000092666">
    <property type="component" value="Unassembled WGS sequence"/>
</dbReference>
<dbReference type="InterPro" id="IPR000504">
    <property type="entry name" value="RRM_dom"/>
</dbReference>
<name>A0A1B9GTN7_9TREE</name>
<sequence>MQRPNDPLAQRALFVKNLNFNITGSDLYDLFGKYGPIRQIRLGTDQNLKTKGTAYVVYESPDDAKDAITHLNGFHLMERYIVVLYHHPSKQQASALAKAELRAREEALAEEKKRLGLKDEDE</sequence>
<dbReference type="OrthoDB" id="275748at2759"/>
<evidence type="ECO:0000313" key="8">
    <source>
        <dbReference type="EMBL" id="OCF34373.1"/>
    </source>
</evidence>
<reference evidence="9" key="2">
    <citation type="submission" date="2013-12" db="EMBL/GenBank/DDBJ databases">
        <title>Evolution of pathogenesis and genome organization in the Tremellales.</title>
        <authorList>
            <person name="Cuomo C."/>
            <person name="Litvintseva A."/>
            <person name="Heitman J."/>
            <person name="Chen Y."/>
            <person name="Sun S."/>
            <person name="Springer D."/>
            <person name="Dromer F."/>
            <person name="Young S."/>
            <person name="Zeng Q."/>
            <person name="Chapman S."/>
            <person name="Gujja S."/>
            <person name="Saif S."/>
            <person name="Birren B."/>
        </authorList>
    </citation>
    <scope>NUCLEOTIDE SEQUENCE [LARGE SCALE GENOMIC DNA]</scope>
    <source>
        <strain evidence="9">BCC8398</strain>
    </source>
</reference>
<evidence type="ECO:0000256" key="1">
    <source>
        <dbReference type="ARBA" id="ARBA00004123"/>
    </source>
</evidence>
<keyword evidence="5" id="KW-0539">Nucleus</keyword>
<comment type="subcellular location">
    <subcellularLocation>
        <location evidence="1">Nucleus</location>
    </subcellularLocation>
</comment>
<keyword evidence="2" id="KW-0507">mRNA processing</keyword>
<dbReference type="AlphaFoldDB" id="A0A1B9GTN7"/>
<dbReference type="CDD" id="cd12241">
    <property type="entry name" value="RRM_SF3B14"/>
    <property type="match status" value="1"/>
</dbReference>
<dbReference type="GO" id="GO:0006397">
    <property type="term" value="P:mRNA processing"/>
    <property type="evidence" value="ECO:0007669"/>
    <property type="project" value="UniProtKB-KW"/>
</dbReference>
<keyword evidence="4" id="KW-0508">mRNA splicing</keyword>
<dbReference type="Pfam" id="PF00076">
    <property type="entry name" value="RRM_1"/>
    <property type="match status" value="1"/>
</dbReference>
<protein>
    <submittedName>
        <fullName evidence="8">Pre-mRNA branch site protein p14</fullName>
    </submittedName>
</protein>
<evidence type="ECO:0000313" key="9">
    <source>
        <dbReference type="Proteomes" id="UP000092666"/>
    </source>
</evidence>
<evidence type="ECO:0000259" key="7">
    <source>
        <dbReference type="PROSITE" id="PS50102"/>
    </source>
</evidence>
<dbReference type="GO" id="GO:0008380">
    <property type="term" value="P:RNA splicing"/>
    <property type="evidence" value="ECO:0007669"/>
    <property type="project" value="UniProtKB-KW"/>
</dbReference>
<proteinExistence type="predicted"/>
<organism evidence="8 9">
    <name type="scientific">Kwoniella heveanensis BCC8398</name>
    <dbReference type="NCBI Taxonomy" id="1296120"/>
    <lineage>
        <taxon>Eukaryota</taxon>
        <taxon>Fungi</taxon>
        <taxon>Dikarya</taxon>
        <taxon>Basidiomycota</taxon>
        <taxon>Agaricomycotina</taxon>
        <taxon>Tremellomycetes</taxon>
        <taxon>Tremellales</taxon>
        <taxon>Cryptococcaceae</taxon>
        <taxon>Kwoniella</taxon>
    </lineage>
</organism>
<accession>A0A1B9GTN7</accession>
<dbReference type="SMART" id="SM00360">
    <property type="entry name" value="RRM"/>
    <property type="match status" value="1"/>
</dbReference>
<dbReference type="GO" id="GO:0003723">
    <property type="term" value="F:RNA binding"/>
    <property type="evidence" value="ECO:0007669"/>
    <property type="project" value="UniProtKB-UniRule"/>
</dbReference>
<dbReference type="EMBL" id="KV700125">
    <property type="protein sequence ID" value="OCF34373.1"/>
    <property type="molecule type" value="Genomic_DNA"/>
</dbReference>
<evidence type="ECO:0000256" key="5">
    <source>
        <dbReference type="ARBA" id="ARBA00023242"/>
    </source>
</evidence>
<keyword evidence="3 6" id="KW-0694">RNA-binding</keyword>
<dbReference type="STRING" id="1296120.A0A1B9GTN7"/>
<dbReference type="SUPFAM" id="SSF54928">
    <property type="entry name" value="RNA-binding domain, RBD"/>
    <property type="match status" value="1"/>
</dbReference>
<feature type="domain" description="RRM" evidence="7">
    <location>
        <begin position="11"/>
        <end position="88"/>
    </location>
</feature>
<evidence type="ECO:0000256" key="2">
    <source>
        <dbReference type="ARBA" id="ARBA00022664"/>
    </source>
</evidence>
<reference evidence="8 9" key="1">
    <citation type="submission" date="2013-07" db="EMBL/GenBank/DDBJ databases">
        <title>The Genome Sequence of Cryptococcus heveanensis BCC8398.</title>
        <authorList>
            <consortium name="The Broad Institute Genome Sequencing Platform"/>
            <person name="Cuomo C."/>
            <person name="Litvintseva A."/>
            <person name="Chen Y."/>
            <person name="Heitman J."/>
            <person name="Sun S."/>
            <person name="Springer D."/>
            <person name="Dromer F."/>
            <person name="Young S.K."/>
            <person name="Zeng Q."/>
            <person name="Gargeya S."/>
            <person name="Fitzgerald M."/>
            <person name="Abouelleil A."/>
            <person name="Alvarado L."/>
            <person name="Berlin A.M."/>
            <person name="Chapman S.B."/>
            <person name="Dewar J."/>
            <person name="Goldberg J."/>
            <person name="Griggs A."/>
            <person name="Gujja S."/>
            <person name="Hansen M."/>
            <person name="Howarth C."/>
            <person name="Imamovic A."/>
            <person name="Larimer J."/>
            <person name="McCowan C."/>
            <person name="Murphy C."/>
            <person name="Pearson M."/>
            <person name="Priest M."/>
            <person name="Roberts A."/>
            <person name="Saif S."/>
            <person name="Shea T."/>
            <person name="Sykes S."/>
            <person name="Wortman J."/>
            <person name="Nusbaum C."/>
            <person name="Birren B."/>
        </authorList>
    </citation>
    <scope>NUCLEOTIDE SEQUENCE [LARGE SCALE GENOMIC DNA]</scope>
    <source>
        <strain evidence="8 9">BCC8398</strain>
    </source>
</reference>
<dbReference type="InterPro" id="IPR034150">
    <property type="entry name" value="SF3B6_RRM"/>
</dbReference>
<dbReference type="InterPro" id="IPR035979">
    <property type="entry name" value="RBD_domain_sf"/>
</dbReference>
<dbReference type="InterPro" id="IPR012677">
    <property type="entry name" value="Nucleotide-bd_a/b_plait_sf"/>
</dbReference>
<dbReference type="PANTHER" id="PTHR48034">
    <property type="entry name" value="TRANSFORMER-2 SEX-DETERMINING PROTEIN-RELATED"/>
    <property type="match status" value="1"/>
</dbReference>
<dbReference type="Gene3D" id="3.30.70.330">
    <property type="match status" value="1"/>
</dbReference>